<dbReference type="OMA" id="YQQHDSF"/>
<evidence type="ECO:0000313" key="3">
    <source>
        <dbReference type="RefSeq" id="XP_026496024.2"/>
    </source>
</evidence>
<evidence type="ECO:0000256" key="1">
    <source>
        <dbReference type="SAM" id="MobiDB-lite"/>
    </source>
</evidence>
<sequence>MSTAGNVQQLQQDLQNELTTANQLLRLISLEVQKIKNLTNPGGEFEENIKQNVSTIASLANIQQINITNLPPVKHLQLDLSQHTNQNMSYEQHDSFRNSMDESQ</sequence>
<dbReference type="OrthoDB" id="7324215at2759"/>
<protein>
    <submittedName>
        <fullName evidence="3">Uncharacterized protein LOC113400596</fullName>
    </submittedName>
</protein>
<dbReference type="GeneID" id="113400596"/>
<feature type="region of interest" description="Disordered" evidence="1">
    <location>
        <begin position="81"/>
        <end position="104"/>
    </location>
</feature>
<reference evidence="3" key="1">
    <citation type="submission" date="2025-08" db="UniProtKB">
        <authorList>
            <consortium name="RefSeq"/>
        </authorList>
    </citation>
    <scope>IDENTIFICATION</scope>
    <source>
        <tissue evidence="3">Whole body</tissue>
    </source>
</reference>
<dbReference type="Proteomes" id="UP001652626">
    <property type="component" value="Chromosome 17"/>
</dbReference>
<name>A0A8B8IG20_VANTA</name>
<dbReference type="AlphaFoldDB" id="A0A8B8IG20"/>
<keyword evidence="2" id="KW-1185">Reference proteome</keyword>
<proteinExistence type="predicted"/>
<feature type="compositionally biased region" description="Basic and acidic residues" evidence="1">
    <location>
        <begin position="91"/>
        <end position="104"/>
    </location>
</feature>
<dbReference type="RefSeq" id="XP_026496024.2">
    <property type="nucleotide sequence ID" value="XM_026640239.2"/>
</dbReference>
<organism evidence="2 3">
    <name type="scientific">Vanessa tameamea</name>
    <name type="common">Kamehameha butterfly</name>
    <dbReference type="NCBI Taxonomy" id="334116"/>
    <lineage>
        <taxon>Eukaryota</taxon>
        <taxon>Metazoa</taxon>
        <taxon>Ecdysozoa</taxon>
        <taxon>Arthropoda</taxon>
        <taxon>Hexapoda</taxon>
        <taxon>Insecta</taxon>
        <taxon>Pterygota</taxon>
        <taxon>Neoptera</taxon>
        <taxon>Endopterygota</taxon>
        <taxon>Lepidoptera</taxon>
        <taxon>Glossata</taxon>
        <taxon>Ditrysia</taxon>
        <taxon>Papilionoidea</taxon>
        <taxon>Nymphalidae</taxon>
        <taxon>Nymphalinae</taxon>
        <taxon>Vanessa</taxon>
    </lineage>
</organism>
<accession>A0A8B8IG20</accession>
<evidence type="ECO:0000313" key="2">
    <source>
        <dbReference type="Proteomes" id="UP001652626"/>
    </source>
</evidence>
<gene>
    <name evidence="3" type="primary">LOC113400596</name>
</gene>
<feature type="compositionally biased region" description="Polar residues" evidence="1">
    <location>
        <begin position="81"/>
        <end position="90"/>
    </location>
</feature>